<dbReference type="EMBL" id="LCRD01000046">
    <property type="protein sequence ID" value="KKW29397.1"/>
    <property type="molecule type" value="Genomic_DNA"/>
</dbReference>
<dbReference type="Gene3D" id="3.40.710.10">
    <property type="entry name" value="DD-peptidase/beta-lactamase superfamily"/>
    <property type="match status" value="1"/>
</dbReference>
<evidence type="ECO:0000256" key="1">
    <source>
        <dbReference type="ARBA" id="ARBA00004370"/>
    </source>
</evidence>
<dbReference type="Gene3D" id="3.30.450.330">
    <property type="match status" value="1"/>
</dbReference>
<evidence type="ECO:0000313" key="7">
    <source>
        <dbReference type="Proteomes" id="UP000034846"/>
    </source>
</evidence>
<reference evidence="6 7" key="1">
    <citation type="journal article" date="2015" name="Nature">
        <title>rRNA introns, odd ribosomes, and small enigmatic genomes across a large radiation of phyla.</title>
        <authorList>
            <person name="Brown C.T."/>
            <person name="Hug L.A."/>
            <person name="Thomas B.C."/>
            <person name="Sharon I."/>
            <person name="Castelle C.J."/>
            <person name="Singh A."/>
            <person name="Wilkins M.J."/>
            <person name="Williams K.H."/>
            <person name="Banfield J.F."/>
        </authorList>
    </citation>
    <scope>NUCLEOTIDE SEQUENCE [LARGE SCALE GENOMIC DNA]</scope>
</reference>
<keyword evidence="3" id="KW-1133">Transmembrane helix</keyword>
<dbReference type="Pfam" id="PF03717">
    <property type="entry name" value="PBP_dimer"/>
    <property type="match status" value="1"/>
</dbReference>
<gene>
    <name evidence="6" type="ORF">UY72_C0046G0005</name>
</gene>
<evidence type="ECO:0000313" key="6">
    <source>
        <dbReference type="EMBL" id="KKW29397.1"/>
    </source>
</evidence>
<keyword evidence="3" id="KW-0812">Transmembrane</keyword>
<evidence type="ECO:0000256" key="3">
    <source>
        <dbReference type="SAM" id="Phobius"/>
    </source>
</evidence>
<dbReference type="Gene3D" id="3.90.1310.10">
    <property type="entry name" value="Penicillin-binding protein 2a (Domain 2)"/>
    <property type="match status" value="1"/>
</dbReference>
<dbReference type="Proteomes" id="UP000034846">
    <property type="component" value="Unassembled WGS sequence"/>
</dbReference>
<sequence length="655" mass="70460">MVGGLRKRGMGSGRRLSALRFFFVGFCGVIVIRLFILQVVSASFYTALAEGQYSLYEELVPERGEIYVKDEGDETEYSAATDEPRAFVFADPRRVTDPKTTAIRIARALGWEGIEDYEHQQLIAELAAAGRNDEVAALLAIDQEQCAQEDESQAESLATADEGVDDVTVADPVPPCVTEASDEQNQVTQLIERLSKQDDPYEPVARNVEQSALDRLLELEIDGLSYVLEDARAYPERGLGGHLFGFVGRDEEGKPVGRYGLEGYFEDFLAGSAGSLYSQADGAGRWIGVGDRSFAPAIDGGDLLLTIDRHVQYTACGMLRNAVERFSADGGALVIVEPSTGAIIAMCGAPDFEPSEYAQVDDISVYNNPTIFTAYEPGSIFKPFTLAAGIDSGAITPNTLFTDTGSVRLDDRTIRNAADHVYGLVDMTTALEESVNTAMVYAMMQTGKDVFTEYVRNFGFGTITGVTLNSEVAGTTESLDKSGDIFAATASFGQGITVTPLQVAMAYAAIANGGVLMEPYVVEEMRYPDGTVEAQTPTKVRQVISSTTATTVAAMLVSVVEEGHGKRAGVPGYWIAGKTGTAQIAKNGVYSATEFNGSFAGFGPVQDPRFAMIVKIENPKSENILYAESTAAPVFGEIADYLLEYYAVAPDRPVD</sequence>
<evidence type="ECO:0000259" key="4">
    <source>
        <dbReference type="Pfam" id="PF00905"/>
    </source>
</evidence>
<protein>
    <submittedName>
        <fullName evidence="6">Peptidoglycan glycosyltransferase</fullName>
    </submittedName>
</protein>
<dbReference type="AlphaFoldDB" id="A0A0G1ZMR1"/>
<dbReference type="Pfam" id="PF00905">
    <property type="entry name" value="Transpeptidase"/>
    <property type="match status" value="1"/>
</dbReference>
<dbReference type="InterPro" id="IPR012338">
    <property type="entry name" value="Beta-lactam/transpept-like"/>
</dbReference>
<dbReference type="SUPFAM" id="SSF56519">
    <property type="entry name" value="Penicillin binding protein dimerisation domain"/>
    <property type="match status" value="1"/>
</dbReference>
<dbReference type="InterPro" id="IPR050515">
    <property type="entry name" value="Beta-lactam/transpept"/>
</dbReference>
<accession>A0A0G1ZMR1</accession>
<dbReference type="InterPro" id="IPR001460">
    <property type="entry name" value="PCN-bd_Tpept"/>
</dbReference>
<dbReference type="PANTHER" id="PTHR30627">
    <property type="entry name" value="PEPTIDOGLYCAN D,D-TRANSPEPTIDASE"/>
    <property type="match status" value="1"/>
</dbReference>
<evidence type="ECO:0000259" key="5">
    <source>
        <dbReference type="Pfam" id="PF03717"/>
    </source>
</evidence>
<dbReference type="InterPro" id="IPR005311">
    <property type="entry name" value="PBP_dimer"/>
</dbReference>
<comment type="caution">
    <text evidence="6">The sequence shown here is derived from an EMBL/GenBank/DDBJ whole genome shotgun (WGS) entry which is preliminary data.</text>
</comment>
<dbReference type="GO" id="GO:0008658">
    <property type="term" value="F:penicillin binding"/>
    <property type="evidence" value="ECO:0007669"/>
    <property type="project" value="InterPro"/>
</dbReference>
<dbReference type="PANTHER" id="PTHR30627:SF1">
    <property type="entry name" value="PEPTIDOGLYCAN D,D-TRANSPEPTIDASE FTSI"/>
    <property type="match status" value="1"/>
</dbReference>
<dbReference type="SUPFAM" id="SSF56601">
    <property type="entry name" value="beta-lactamase/transpeptidase-like"/>
    <property type="match status" value="1"/>
</dbReference>
<dbReference type="GO" id="GO:0071555">
    <property type="term" value="P:cell wall organization"/>
    <property type="evidence" value="ECO:0007669"/>
    <property type="project" value="TreeGrafter"/>
</dbReference>
<dbReference type="GO" id="GO:0016740">
    <property type="term" value="F:transferase activity"/>
    <property type="evidence" value="ECO:0007669"/>
    <property type="project" value="UniProtKB-KW"/>
</dbReference>
<feature type="domain" description="Penicillin-binding protein dimerisation" evidence="5">
    <location>
        <begin position="60"/>
        <end position="287"/>
    </location>
</feature>
<dbReference type="InterPro" id="IPR036138">
    <property type="entry name" value="PBP_dimer_sf"/>
</dbReference>
<keyword evidence="6" id="KW-0808">Transferase</keyword>
<feature type="domain" description="Penicillin-binding protein transpeptidase" evidence="4">
    <location>
        <begin position="331"/>
        <end position="638"/>
    </location>
</feature>
<dbReference type="PATRIC" id="fig|1618989.3.peg.660"/>
<proteinExistence type="predicted"/>
<name>A0A0G1ZMR1_9BACT</name>
<organism evidence="6 7">
    <name type="scientific">Candidatus Uhrbacteria bacterium GW2011_GWD2_52_7</name>
    <dbReference type="NCBI Taxonomy" id="1618989"/>
    <lineage>
        <taxon>Bacteria</taxon>
        <taxon>Candidatus Uhriibacteriota</taxon>
    </lineage>
</organism>
<feature type="transmembrane region" description="Helical" evidence="3">
    <location>
        <begin position="21"/>
        <end position="45"/>
    </location>
</feature>
<keyword evidence="2 3" id="KW-0472">Membrane</keyword>
<evidence type="ECO:0000256" key="2">
    <source>
        <dbReference type="ARBA" id="ARBA00023136"/>
    </source>
</evidence>
<dbReference type="GO" id="GO:0005886">
    <property type="term" value="C:plasma membrane"/>
    <property type="evidence" value="ECO:0007669"/>
    <property type="project" value="TreeGrafter"/>
</dbReference>
<comment type="subcellular location">
    <subcellularLocation>
        <location evidence="1">Membrane</location>
    </subcellularLocation>
</comment>